<feature type="compositionally biased region" description="Polar residues" evidence="4">
    <location>
        <begin position="448"/>
        <end position="466"/>
    </location>
</feature>
<evidence type="ECO:0000313" key="6">
    <source>
        <dbReference type="Proteomes" id="UP001153069"/>
    </source>
</evidence>
<dbReference type="OrthoDB" id="2924818at2759"/>
<keyword evidence="6" id="KW-1185">Reference proteome</keyword>
<reference evidence="5" key="1">
    <citation type="submission" date="2020-06" db="EMBL/GenBank/DDBJ databases">
        <authorList>
            <consortium name="Plant Systems Biology data submission"/>
        </authorList>
    </citation>
    <scope>NUCLEOTIDE SEQUENCE</scope>
    <source>
        <strain evidence="5">D6</strain>
    </source>
</reference>
<dbReference type="Proteomes" id="UP001153069">
    <property type="component" value="Unassembled WGS sequence"/>
</dbReference>
<keyword evidence="2" id="KW-0456">Lyase</keyword>
<dbReference type="Gene3D" id="3.10.490.10">
    <property type="entry name" value="Gamma-glutamyl cyclotransferase-like"/>
    <property type="match status" value="1"/>
</dbReference>
<proteinExistence type="predicted"/>
<dbReference type="AlphaFoldDB" id="A0A9N8HTC9"/>
<feature type="compositionally biased region" description="Low complexity" evidence="4">
    <location>
        <begin position="425"/>
        <end position="438"/>
    </location>
</feature>
<evidence type="ECO:0000256" key="2">
    <source>
        <dbReference type="ARBA" id="ARBA00023239"/>
    </source>
</evidence>
<dbReference type="CDD" id="cd06661">
    <property type="entry name" value="GGCT_like"/>
    <property type="match status" value="1"/>
</dbReference>
<feature type="region of interest" description="Disordered" evidence="4">
    <location>
        <begin position="393"/>
        <end position="466"/>
    </location>
</feature>
<organism evidence="5 6">
    <name type="scientific">Seminavis robusta</name>
    <dbReference type="NCBI Taxonomy" id="568900"/>
    <lineage>
        <taxon>Eukaryota</taxon>
        <taxon>Sar</taxon>
        <taxon>Stramenopiles</taxon>
        <taxon>Ochrophyta</taxon>
        <taxon>Bacillariophyta</taxon>
        <taxon>Bacillariophyceae</taxon>
        <taxon>Bacillariophycidae</taxon>
        <taxon>Naviculales</taxon>
        <taxon>Naviculaceae</taxon>
        <taxon>Seminavis</taxon>
    </lineage>
</organism>
<dbReference type="EMBL" id="CAICTM010001642">
    <property type="protein sequence ID" value="CAB9525206.1"/>
    <property type="molecule type" value="Genomic_DNA"/>
</dbReference>
<dbReference type="InterPro" id="IPR017939">
    <property type="entry name" value="G-Glutamylcylcotransferase"/>
</dbReference>
<comment type="caution">
    <text evidence="5">The sequence shown here is derived from an EMBL/GenBank/DDBJ whole genome shotgun (WGS) entry which is preliminary data.</text>
</comment>
<accession>A0A9N8HTC9</accession>
<evidence type="ECO:0000256" key="1">
    <source>
        <dbReference type="ARBA" id="ARBA00012346"/>
    </source>
</evidence>
<evidence type="ECO:0000313" key="5">
    <source>
        <dbReference type="EMBL" id="CAB9525206.1"/>
    </source>
</evidence>
<gene>
    <name evidence="5" type="ORF">SEMRO_1644_G288180.1</name>
</gene>
<protein>
    <recommendedName>
        <fullName evidence="1">gamma-glutamylcyclotransferase</fullName>
        <ecNumber evidence="1">4.3.2.9</ecNumber>
    </recommendedName>
</protein>
<feature type="active site" description="Proton acceptor" evidence="3">
    <location>
        <position position="142"/>
    </location>
</feature>
<evidence type="ECO:0000256" key="4">
    <source>
        <dbReference type="SAM" id="MobiDB-lite"/>
    </source>
</evidence>
<dbReference type="GO" id="GO:0003839">
    <property type="term" value="F:gamma-glutamylcyclotransferase activity"/>
    <property type="evidence" value="ECO:0007669"/>
    <property type="project" value="UniProtKB-EC"/>
</dbReference>
<dbReference type="PANTHER" id="PTHR12935">
    <property type="entry name" value="GAMMA-GLUTAMYLCYCLOTRANSFERASE"/>
    <property type="match status" value="1"/>
</dbReference>
<dbReference type="PANTHER" id="PTHR12935:SF0">
    <property type="entry name" value="GAMMA-GLUTAMYLCYCLOTRANSFERASE"/>
    <property type="match status" value="1"/>
</dbReference>
<name>A0A9N8HTC9_9STRA</name>
<dbReference type="InterPro" id="IPR013024">
    <property type="entry name" value="GGCT-like"/>
</dbReference>
<sequence length="466" mass="52034">MSICSSLSSSCSSLSSSSFSEPAVAEAATPDYHCHDDSSIYYFGYGALVNPMARQRRGVKTCQAQAASLPDYRLTFAVAGAANICQQQGWECHGILMKCASPQDFETLKAFDTGYDCIAVQVFPYHDYWNDSDDAATTKVQEDNQTKCGYRNSLHGKQSITANVFVMHADPEKNEALPMDRLPQERYLRVIAAGMKSYGVDEGYIEEEIMGVPYIPSRKPHEYLTFPPAQADVPEMSLVEWNHYCHERLQHEAKPLILIRLGSTVIQLQDYNVDNPFCTWLHGRMMGPHDATWVLMQTLLDPDLTPRITSPDQVAAPHHAWAENQLMEKFEQAGLHTATTIVRVQLSQTTPCVQCNYQQQQQQQLHRSSTALSTNSSITTTSSTQLSLLLTDESQSEPADNEGRQRKQKNKLLLSRNKSSKSHSKLSSMRSSLRSSLHGLFVRRSSRESALTTSSQQRQPLASSAG</sequence>
<evidence type="ECO:0000256" key="3">
    <source>
        <dbReference type="PIRSR" id="PIRSR617939-1"/>
    </source>
</evidence>
<dbReference type="EC" id="4.3.2.9" evidence="1"/>